<dbReference type="PANTHER" id="PTHR31511:SF12">
    <property type="entry name" value="RHO TERMINATION FACTOR N-TERMINAL DOMAIN-CONTAINING PROTEIN"/>
    <property type="match status" value="1"/>
</dbReference>
<dbReference type="PANTHER" id="PTHR31511">
    <property type="entry name" value="PROTEIN CBG23764"/>
    <property type="match status" value="1"/>
</dbReference>
<evidence type="ECO:0000313" key="1">
    <source>
        <dbReference type="EMBL" id="CAG9833230.1"/>
    </source>
</evidence>
<protein>
    <submittedName>
        <fullName evidence="1">Uncharacterized protein</fullName>
    </submittedName>
</protein>
<keyword evidence="2" id="KW-1185">Reference proteome</keyword>
<accession>A0A9N9X9Y2</accession>
<dbReference type="OrthoDB" id="414982at2759"/>
<reference evidence="1" key="1">
    <citation type="submission" date="2022-01" db="EMBL/GenBank/DDBJ databases">
        <authorList>
            <person name="King R."/>
        </authorList>
    </citation>
    <scope>NUCLEOTIDE SEQUENCE</scope>
</reference>
<gene>
    <name evidence="1" type="ORF">DIABBA_LOCUS6643</name>
</gene>
<organism evidence="1 2">
    <name type="scientific">Diabrotica balteata</name>
    <name type="common">Banded cucumber beetle</name>
    <dbReference type="NCBI Taxonomy" id="107213"/>
    <lineage>
        <taxon>Eukaryota</taxon>
        <taxon>Metazoa</taxon>
        <taxon>Ecdysozoa</taxon>
        <taxon>Arthropoda</taxon>
        <taxon>Hexapoda</taxon>
        <taxon>Insecta</taxon>
        <taxon>Pterygota</taxon>
        <taxon>Neoptera</taxon>
        <taxon>Endopterygota</taxon>
        <taxon>Coleoptera</taxon>
        <taxon>Polyphaga</taxon>
        <taxon>Cucujiformia</taxon>
        <taxon>Chrysomeloidea</taxon>
        <taxon>Chrysomelidae</taxon>
        <taxon>Galerucinae</taxon>
        <taxon>Diabroticina</taxon>
        <taxon>Diabroticites</taxon>
        <taxon>Diabrotica</taxon>
    </lineage>
</organism>
<dbReference type="Proteomes" id="UP001153709">
    <property type="component" value="Chromosome 4"/>
</dbReference>
<dbReference type="EMBL" id="OU898279">
    <property type="protein sequence ID" value="CAG9833230.1"/>
    <property type="molecule type" value="Genomic_DNA"/>
</dbReference>
<sequence length="148" mass="17395">MSILDISKVCMYDIHYNFMLPYMGIENCKLMNGDTGSFVYEIKYDDVYRDAIKANLSKFDTSDYSENNIYGIPQVNKKVLGMIKDETNGRIMTHFVGLRSKMYSFKISPTDEDRKALWDKYKNNMDDANSERIVNNFLLRLSFKPQYK</sequence>
<dbReference type="AlphaFoldDB" id="A0A9N9X9Y2"/>
<evidence type="ECO:0000313" key="2">
    <source>
        <dbReference type="Proteomes" id="UP001153709"/>
    </source>
</evidence>
<name>A0A9N9X9Y2_DIABA</name>
<proteinExistence type="predicted"/>